<dbReference type="CDD" id="cd02009">
    <property type="entry name" value="TPP_SHCHC_synthase"/>
    <property type="match status" value="1"/>
</dbReference>
<reference evidence="11" key="1">
    <citation type="journal article" date="2019" name="Int. J. Syst. Evol. Microbiol.">
        <title>The Global Catalogue of Microorganisms (GCM) 10K type strain sequencing project: providing services to taxonomists for standard genome sequencing and annotation.</title>
        <authorList>
            <consortium name="The Broad Institute Genomics Platform"/>
            <consortium name="The Broad Institute Genome Sequencing Center for Infectious Disease"/>
            <person name="Wu L."/>
            <person name="Ma J."/>
        </authorList>
    </citation>
    <scope>NUCLEOTIDE SEQUENCE [LARGE SCALE GENOMIC DNA]</scope>
    <source>
        <strain evidence="11">KCTC 52490</strain>
    </source>
</reference>
<dbReference type="RefSeq" id="WP_381500486.1">
    <property type="nucleotide sequence ID" value="NZ_JBHUOM010000002.1"/>
</dbReference>
<comment type="function">
    <text evidence="7">Catalyzes the thiamine diphosphate-dependent decarboxylation of 2-oxoglutarate and the subsequent addition of the resulting succinic semialdehyde-thiamine pyrophosphate anion to isochorismate to yield 2-succinyl-5-enolpyruvyl-6-hydroxy-3-cyclohexene-1-carboxylate (SEPHCHC).</text>
</comment>
<keyword evidence="4 7" id="KW-0460">Magnesium</keyword>
<dbReference type="Proteomes" id="UP001597512">
    <property type="component" value="Unassembled WGS sequence"/>
</dbReference>
<evidence type="ECO:0000256" key="5">
    <source>
        <dbReference type="ARBA" id="ARBA00023052"/>
    </source>
</evidence>
<evidence type="ECO:0000256" key="7">
    <source>
        <dbReference type="HAMAP-Rule" id="MF_01659"/>
    </source>
</evidence>
<dbReference type="CDD" id="cd07037">
    <property type="entry name" value="TPP_PYR_MenD"/>
    <property type="match status" value="1"/>
</dbReference>
<comment type="cofactor">
    <cofactor evidence="7">
        <name>Mg(2+)</name>
        <dbReference type="ChEBI" id="CHEBI:18420"/>
    </cofactor>
    <cofactor evidence="7">
        <name>Mn(2+)</name>
        <dbReference type="ChEBI" id="CHEBI:29035"/>
    </cofactor>
</comment>
<dbReference type="Gene3D" id="3.40.50.1220">
    <property type="entry name" value="TPP-binding domain"/>
    <property type="match status" value="1"/>
</dbReference>
<comment type="subunit">
    <text evidence="7">Homodimer.</text>
</comment>
<dbReference type="InterPro" id="IPR032264">
    <property type="entry name" value="MenD_middle"/>
</dbReference>
<dbReference type="SUPFAM" id="SSF52518">
    <property type="entry name" value="Thiamin diphosphate-binding fold (THDP-binding)"/>
    <property type="match status" value="2"/>
</dbReference>
<dbReference type="InterPro" id="IPR012001">
    <property type="entry name" value="Thiamin_PyroP_enz_TPP-bd_dom"/>
</dbReference>
<comment type="pathway">
    <text evidence="7">Quinol/quinone metabolism; 1,4-dihydroxy-2-naphthoate biosynthesis; 1,4-dihydroxy-2-naphthoate from chorismate: step 2/7.</text>
</comment>
<feature type="domain" description="Thiamine pyrophosphate enzyme N-terminal TPP-binding" evidence="8">
    <location>
        <begin position="10"/>
        <end position="119"/>
    </location>
</feature>
<dbReference type="Pfam" id="PF16582">
    <property type="entry name" value="TPP_enzyme_M_2"/>
    <property type="match status" value="1"/>
</dbReference>
<feature type="domain" description="Menaquinone biosynthesis protein MenD middle" evidence="9">
    <location>
        <begin position="208"/>
        <end position="344"/>
    </location>
</feature>
<dbReference type="EC" id="2.2.1.9" evidence="7"/>
<evidence type="ECO:0000256" key="4">
    <source>
        <dbReference type="ARBA" id="ARBA00022842"/>
    </source>
</evidence>
<dbReference type="SUPFAM" id="SSF52467">
    <property type="entry name" value="DHS-like NAD/FAD-binding domain"/>
    <property type="match status" value="1"/>
</dbReference>
<evidence type="ECO:0000256" key="3">
    <source>
        <dbReference type="ARBA" id="ARBA00022723"/>
    </source>
</evidence>
<name>A0ABW6AK74_9BACT</name>
<gene>
    <name evidence="7 10" type="primary">menD</name>
    <name evidence="10" type="ORF">ACFS25_12000</name>
</gene>
<proteinExistence type="inferred from homology"/>
<protein>
    <recommendedName>
        <fullName evidence="7">2-succinyl-5-enolpyruvyl-6-hydroxy-3-cyclohexene-1-carboxylate synthase</fullName>
        <shortName evidence="7">SEPHCHC synthase</shortName>
        <ecNumber evidence="7">2.2.1.9</ecNumber>
    </recommendedName>
    <alternativeName>
        <fullName evidence="7">Menaquinone biosynthesis protein MenD</fullName>
    </alternativeName>
</protein>
<keyword evidence="5 7" id="KW-0786">Thiamine pyrophosphate</keyword>
<keyword evidence="3 7" id="KW-0479">Metal-binding</keyword>
<comment type="cofactor">
    <cofactor evidence="7">
        <name>thiamine diphosphate</name>
        <dbReference type="ChEBI" id="CHEBI:58937"/>
    </cofactor>
    <text evidence="7">Binds 1 thiamine pyrophosphate per subunit.</text>
</comment>
<dbReference type="InterPro" id="IPR029061">
    <property type="entry name" value="THDP-binding"/>
</dbReference>
<evidence type="ECO:0000259" key="9">
    <source>
        <dbReference type="Pfam" id="PF16582"/>
    </source>
</evidence>
<comment type="pathway">
    <text evidence="7">Quinol/quinone metabolism; menaquinone biosynthesis.</text>
</comment>
<dbReference type="EMBL" id="JBHUOM010000002">
    <property type="protein sequence ID" value="MFD2934508.1"/>
    <property type="molecule type" value="Genomic_DNA"/>
</dbReference>
<dbReference type="InterPro" id="IPR029035">
    <property type="entry name" value="DHS-like_NAD/FAD-binding_dom"/>
</dbReference>
<sequence>MPVLQPIVNIAELLYQKGITDVVVSPGSRSAPLTLAVARHPHLRVRVMADERSACFVALGMAQQSRRPVAVICTSGSAVYNLAPAVVEAFFGQTPLLLLTADRPHEWLHQQDGQTINQVGLFGAHVKRSYDLPPDYSHPDARWFIERSLNEAITLSQLYPAGPVHINVPLREPFYPTADESFSYGPVRVIDVCTAQPTLAPDTWHGLLRQWEQSDRIIIAVGQLPRDPALLAILRKLSDEIGVPVVGEIVGNISRNDVFITRTDTFLAGIDEQTAQSLQPDLLLTIGNSFLTRNLKTFLRQYPARRHWHIQPSIDRINDSFQSLTTLIPAEPLAFLEKLFADLDYQRFLQGDDDDDSDSHAFLNRWQTLDRQATRLIEKTLMPSAEQTNQLTDWSAVQLIMEQLPEKSVLHLANSMPVRYANLCGVSERQQISVSANRGVSGIDGCLSTALGAALMTDQLVTLLIGDVAFFYDRNALWSAPVPPNLRIILLNNDSGHIFRIIDGPSRQPELETYFETPHGYTARNTAEDAKLLYTVCDSLDTLGSLLPDFFQPGNTARLLELTTDKQANQEQFLAYKAHIRAFYDNKI</sequence>
<keyword evidence="11" id="KW-1185">Reference proteome</keyword>
<organism evidence="10 11">
    <name type="scientific">Spirosoma flavum</name>
    <dbReference type="NCBI Taxonomy" id="2048557"/>
    <lineage>
        <taxon>Bacteria</taxon>
        <taxon>Pseudomonadati</taxon>
        <taxon>Bacteroidota</taxon>
        <taxon>Cytophagia</taxon>
        <taxon>Cytophagales</taxon>
        <taxon>Cytophagaceae</taxon>
        <taxon>Spirosoma</taxon>
    </lineage>
</organism>
<evidence type="ECO:0000313" key="11">
    <source>
        <dbReference type="Proteomes" id="UP001597512"/>
    </source>
</evidence>
<dbReference type="HAMAP" id="MF_01659">
    <property type="entry name" value="MenD"/>
    <property type="match status" value="1"/>
</dbReference>
<evidence type="ECO:0000256" key="1">
    <source>
        <dbReference type="ARBA" id="ARBA00022428"/>
    </source>
</evidence>
<dbReference type="PANTHER" id="PTHR42916:SF1">
    <property type="entry name" value="PROTEIN PHYLLO, CHLOROPLASTIC"/>
    <property type="match status" value="1"/>
</dbReference>
<evidence type="ECO:0000256" key="2">
    <source>
        <dbReference type="ARBA" id="ARBA00022679"/>
    </source>
</evidence>
<keyword evidence="1 7" id="KW-0474">Menaquinone biosynthesis</keyword>
<dbReference type="PIRSF" id="PIRSF004983">
    <property type="entry name" value="MenD"/>
    <property type="match status" value="1"/>
</dbReference>
<comment type="similarity">
    <text evidence="7">Belongs to the TPP enzyme family. MenD subfamily.</text>
</comment>
<keyword evidence="2 7" id="KW-0808">Transferase</keyword>
<dbReference type="PANTHER" id="PTHR42916">
    <property type="entry name" value="2-SUCCINYL-5-ENOLPYRUVYL-6-HYDROXY-3-CYCLOHEXENE-1-CARBOXYLATE SYNTHASE"/>
    <property type="match status" value="1"/>
</dbReference>
<evidence type="ECO:0000313" key="10">
    <source>
        <dbReference type="EMBL" id="MFD2934508.1"/>
    </source>
</evidence>
<dbReference type="Pfam" id="PF02776">
    <property type="entry name" value="TPP_enzyme_N"/>
    <property type="match status" value="1"/>
</dbReference>
<evidence type="ECO:0000259" key="8">
    <source>
        <dbReference type="Pfam" id="PF02776"/>
    </source>
</evidence>
<accession>A0ABW6AK74</accession>
<dbReference type="Gene3D" id="3.40.50.970">
    <property type="match status" value="2"/>
</dbReference>
<dbReference type="GO" id="GO:0070204">
    <property type="term" value="F:2-succinyl-5-enolpyruvyl-6-hydroxy-3-cyclohexene-1-carboxylic-acid synthase activity"/>
    <property type="evidence" value="ECO:0007669"/>
    <property type="project" value="UniProtKB-EC"/>
</dbReference>
<dbReference type="NCBIfam" id="TIGR00173">
    <property type="entry name" value="menD"/>
    <property type="match status" value="1"/>
</dbReference>
<evidence type="ECO:0000256" key="6">
    <source>
        <dbReference type="ARBA" id="ARBA00023211"/>
    </source>
</evidence>
<keyword evidence="6 7" id="KW-0464">Manganese</keyword>
<comment type="caution">
    <text evidence="10">The sequence shown here is derived from an EMBL/GenBank/DDBJ whole genome shotgun (WGS) entry which is preliminary data.</text>
</comment>
<comment type="catalytic activity">
    <reaction evidence="7">
        <text>isochorismate + 2-oxoglutarate + H(+) = 5-enolpyruvoyl-6-hydroxy-2-succinyl-cyclohex-3-ene-1-carboxylate + CO2</text>
        <dbReference type="Rhea" id="RHEA:25593"/>
        <dbReference type="ChEBI" id="CHEBI:15378"/>
        <dbReference type="ChEBI" id="CHEBI:16526"/>
        <dbReference type="ChEBI" id="CHEBI:16810"/>
        <dbReference type="ChEBI" id="CHEBI:29780"/>
        <dbReference type="ChEBI" id="CHEBI:58818"/>
        <dbReference type="EC" id="2.2.1.9"/>
    </reaction>
</comment>
<dbReference type="InterPro" id="IPR004433">
    <property type="entry name" value="MenaQ_synth_MenD"/>
</dbReference>